<dbReference type="Pfam" id="PF09334">
    <property type="entry name" value="tRNA-synt_1g"/>
    <property type="match status" value="1"/>
</dbReference>
<comment type="catalytic activity">
    <reaction evidence="8">
        <text>tRNA(Met) + L-methionine + ATP = L-methionyl-tRNA(Met) + AMP + diphosphate</text>
        <dbReference type="Rhea" id="RHEA:13481"/>
        <dbReference type="Rhea" id="RHEA-COMP:9667"/>
        <dbReference type="Rhea" id="RHEA-COMP:9698"/>
        <dbReference type="ChEBI" id="CHEBI:30616"/>
        <dbReference type="ChEBI" id="CHEBI:33019"/>
        <dbReference type="ChEBI" id="CHEBI:57844"/>
        <dbReference type="ChEBI" id="CHEBI:78442"/>
        <dbReference type="ChEBI" id="CHEBI:78530"/>
        <dbReference type="ChEBI" id="CHEBI:456215"/>
        <dbReference type="EC" id="6.1.1.10"/>
    </reaction>
</comment>
<dbReference type="InterPro" id="IPR023457">
    <property type="entry name" value="Met-tRNA_synth_2"/>
</dbReference>
<keyword evidence="3 10" id="KW-0436">Ligase</keyword>
<dbReference type="OrthoDB" id="24670at2759"/>
<accession>A0A6A5KEH6</accession>
<protein>
    <recommendedName>
        <fullName evidence="9">Probable methionine--tRNA ligase, mitochondrial</fullName>
        <ecNumber evidence="2">6.1.1.10</ecNumber>
    </recommendedName>
</protein>
<dbReference type="InterPro" id="IPR015413">
    <property type="entry name" value="Methionyl/Leucyl_tRNA_Synth"/>
</dbReference>
<dbReference type="InterPro" id="IPR033911">
    <property type="entry name" value="MetRS_core"/>
</dbReference>
<dbReference type="Gene3D" id="2.170.220.10">
    <property type="match status" value="1"/>
</dbReference>
<sequence>MHARIANTTAPAFRSVLSSFSKRSSWICTSCQLGSNRSGSRRHLTTQPRSEKPYYITTPIFYVNAAPHVGHLYTMVLTDIIKRWHVLKGEKALLCTGTDEHGLKVQRAAAKAGIDPKLFCDKGAAIFKELGQKAEITYDHFVRTTDREHKEAVEYAWFLLQEKGFIYEQKHEGWYSVTDECFYPESAVQLYLDPPTGRKIMTSIETGSEVEWSSEENYHFRLSAFREDLLEFYKANPEWIVPEHRMKEVVQAVESGLDDLSISRPRDRLTWGIRVPGDDSQTIYVWLDALMNYATKAGYPWTPSHEQAGGWPADCHVIGKDIVRFHCIYWPAFLMALGLPLPKKILTHSHWTLGGSKMSKSTGRVVDPFHALNRFGSDVMRFYMAYEGRLRDDSNYDNLRIIGLYSKFLNQQLGNLASRVTRGKRWSVRGAVERIAGRPAEEWSEGPGSKFRNNSLATIANSVDACFDSYDPRAAVFEIAEFVRGSNAFFTMSRPWGKVLPFGSGDPGDDVDKIIYLSAEALRMTGILLQPCMPNKAKMLLDQLGVQHDRRSFEYCKLDADLDYGTPLVDLGSAHEGVLFPPLLSEE</sequence>
<evidence type="ECO:0000256" key="6">
    <source>
        <dbReference type="ARBA" id="ARBA00022917"/>
    </source>
</evidence>
<comment type="similarity">
    <text evidence="1 10">Belongs to the class-I aminoacyl-tRNA synthetase family.</text>
</comment>
<evidence type="ECO:0000259" key="11">
    <source>
        <dbReference type="Pfam" id="PF09334"/>
    </source>
</evidence>
<dbReference type="EC" id="6.1.1.10" evidence="2"/>
<name>A0A6A5KEH6_9PLEO</name>
<evidence type="ECO:0000256" key="1">
    <source>
        <dbReference type="ARBA" id="ARBA00005594"/>
    </source>
</evidence>
<evidence type="ECO:0000256" key="4">
    <source>
        <dbReference type="ARBA" id="ARBA00022741"/>
    </source>
</evidence>
<dbReference type="GO" id="GO:0005739">
    <property type="term" value="C:mitochondrion"/>
    <property type="evidence" value="ECO:0007669"/>
    <property type="project" value="UniProtKB-ARBA"/>
</dbReference>
<dbReference type="InterPro" id="IPR009080">
    <property type="entry name" value="tRNAsynth_Ia_anticodon-bd"/>
</dbReference>
<dbReference type="PRINTS" id="PR01041">
    <property type="entry name" value="TRNASYNTHMET"/>
</dbReference>
<evidence type="ECO:0000256" key="2">
    <source>
        <dbReference type="ARBA" id="ARBA00012838"/>
    </source>
</evidence>
<dbReference type="GO" id="GO:0004825">
    <property type="term" value="F:methionine-tRNA ligase activity"/>
    <property type="evidence" value="ECO:0007669"/>
    <property type="project" value="UniProtKB-EC"/>
</dbReference>
<evidence type="ECO:0000256" key="7">
    <source>
        <dbReference type="ARBA" id="ARBA00023146"/>
    </source>
</evidence>
<dbReference type="CDD" id="cd00814">
    <property type="entry name" value="MetRS_core"/>
    <property type="match status" value="1"/>
</dbReference>
<proteinExistence type="inferred from homology"/>
<dbReference type="Proteomes" id="UP000800040">
    <property type="component" value="Unassembled WGS sequence"/>
</dbReference>
<organism evidence="12 13">
    <name type="scientific">Decorospora gaudefroyi</name>
    <dbReference type="NCBI Taxonomy" id="184978"/>
    <lineage>
        <taxon>Eukaryota</taxon>
        <taxon>Fungi</taxon>
        <taxon>Dikarya</taxon>
        <taxon>Ascomycota</taxon>
        <taxon>Pezizomycotina</taxon>
        <taxon>Dothideomycetes</taxon>
        <taxon>Pleosporomycetidae</taxon>
        <taxon>Pleosporales</taxon>
        <taxon>Pleosporineae</taxon>
        <taxon>Pleosporaceae</taxon>
        <taxon>Decorospora</taxon>
    </lineage>
</organism>
<gene>
    <name evidence="12" type="ORF">BDW02DRAFT_566826</name>
</gene>
<dbReference type="PANTHER" id="PTHR43326:SF1">
    <property type="entry name" value="METHIONINE--TRNA LIGASE, MITOCHONDRIAL"/>
    <property type="match status" value="1"/>
</dbReference>
<evidence type="ECO:0000256" key="8">
    <source>
        <dbReference type="ARBA" id="ARBA00047364"/>
    </source>
</evidence>
<dbReference type="Gene3D" id="3.40.50.620">
    <property type="entry name" value="HUPs"/>
    <property type="match status" value="1"/>
</dbReference>
<dbReference type="Gene3D" id="1.10.730.10">
    <property type="entry name" value="Isoleucyl-tRNA Synthetase, Domain 1"/>
    <property type="match status" value="1"/>
</dbReference>
<keyword evidence="6 10" id="KW-0648">Protein biosynthesis</keyword>
<keyword evidence="7 10" id="KW-0030">Aminoacyl-tRNA synthetase</keyword>
<dbReference type="NCBIfam" id="TIGR00398">
    <property type="entry name" value="metG"/>
    <property type="match status" value="1"/>
</dbReference>
<reference evidence="12" key="1">
    <citation type="submission" date="2020-01" db="EMBL/GenBank/DDBJ databases">
        <authorList>
            <consortium name="DOE Joint Genome Institute"/>
            <person name="Haridas S."/>
            <person name="Albert R."/>
            <person name="Binder M."/>
            <person name="Bloem J."/>
            <person name="Labutti K."/>
            <person name="Salamov A."/>
            <person name="Andreopoulos B."/>
            <person name="Baker S.E."/>
            <person name="Barry K."/>
            <person name="Bills G."/>
            <person name="Bluhm B.H."/>
            <person name="Cannon C."/>
            <person name="Castanera R."/>
            <person name="Culley D.E."/>
            <person name="Daum C."/>
            <person name="Ezra D."/>
            <person name="Gonzalez J.B."/>
            <person name="Henrissat B."/>
            <person name="Kuo A."/>
            <person name="Liang C."/>
            <person name="Lipzen A."/>
            <person name="Lutzoni F."/>
            <person name="Magnuson J."/>
            <person name="Mondo S."/>
            <person name="Nolan M."/>
            <person name="Ohm R."/>
            <person name="Pangilinan J."/>
            <person name="Park H.-J."/>
            <person name="Ramirez L."/>
            <person name="Alfaro M."/>
            <person name="Sun H."/>
            <person name="Tritt A."/>
            <person name="Yoshinaga Y."/>
            <person name="Zwiers L.-H."/>
            <person name="Turgeon B.G."/>
            <person name="Goodwin S.B."/>
            <person name="Spatafora J.W."/>
            <person name="Crous P.W."/>
            <person name="Grigoriev I.V."/>
        </authorList>
    </citation>
    <scope>NUCLEOTIDE SEQUENCE</scope>
    <source>
        <strain evidence="12">P77</strain>
    </source>
</reference>
<dbReference type="FunFam" id="2.170.220.10:FF:000001">
    <property type="entry name" value="methionine--tRNA ligase, mitochondrial"/>
    <property type="match status" value="1"/>
</dbReference>
<dbReference type="SUPFAM" id="SSF52374">
    <property type="entry name" value="Nucleotidylyl transferase"/>
    <property type="match status" value="1"/>
</dbReference>
<feature type="domain" description="Methionyl/Leucyl tRNA synthetase" evidence="11">
    <location>
        <begin position="54"/>
        <end position="420"/>
    </location>
</feature>
<evidence type="ECO:0000256" key="10">
    <source>
        <dbReference type="RuleBase" id="RU363039"/>
    </source>
</evidence>
<dbReference type="GO" id="GO:0005524">
    <property type="term" value="F:ATP binding"/>
    <property type="evidence" value="ECO:0007669"/>
    <property type="project" value="UniProtKB-KW"/>
</dbReference>
<dbReference type="AlphaFoldDB" id="A0A6A5KEH6"/>
<dbReference type="EMBL" id="ML975271">
    <property type="protein sequence ID" value="KAF1836565.1"/>
    <property type="molecule type" value="Genomic_DNA"/>
</dbReference>
<dbReference type="InterPro" id="IPR014758">
    <property type="entry name" value="Met-tRNA_synth"/>
</dbReference>
<keyword evidence="5 10" id="KW-0067">ATP-binding</keyword>
<evidence type="ECO:0000256" key="9">
    <source>
        <dbReference type="ARBA" id="ARBA00068817"/>
    </source>
</evidence>
<dbReference type="SUPFAM" id="SSF47323">
    <property type="entry name" value="Anticodon-binding domain of a subclass of class I aminoacyl-tRNA synthetases"/>
    <property type="match status" value="1"/>
</dbReference>
<dbReference type="GO" id="GO:0006431">
    <property type="term" value="P:methionyl-tRNA aminoacylation"/>
    <property type="evidence" value="ECO:0007669"/>
    <property type="project" value="InterPro"/>
</dbReference>
<keyword evidence="13" id="KW-1185">Reference proteome</keyword>
<evidence type="ECO:0000313" key="13">
    <source>
        <dbReference type="Proteomes" id="UP000800040"/>
    </source>
</evidence>
<evidence type="ECO:0000313" key="12">
    <source>
        <dbReference type="EMBL" id="KAF1836565.1"/>
    </source>
</evidence>
<evidence type="ECO:0000256" key="3">
    <source>
        <dbReference type="ARBA" id="ARBA00022598"/>
    </source>
</evidence>
<keyword evidence="4 10" id="KW-0547">Nucleotide-binding</keyword>
<dbReference type="InterPro" id="IPR014729">
    <property type="entry name" value="Rossmann-like_a/b/a_fold"/>
</dbReference>
<evidence type="ECO:0000256" key="5">
    <source>
        <dbReference type="ARBA" id="ARBA00022840"/>
    </source>
</evidence>
<dbReference type="PANTHER" id="PTHR43326">
    <property type="entry name" value="METHIONYL-TRNA SYNTHETASE"/>
    <property type="match status" value="1"/>
</dbReference>